<feature type="region of interest" description="Disordered" evidence="2">
    <location>
        <begin position="433"/>
        <end position="469"/>
    </location>
</feature>
<keyword evidence="1" id="KW-0175">Coiled coil</keyword>
<gene>
    <name evidence="4" type="ORF">C1SCF055_LOCUS34581</name>
</gene>
<dbReference type="EMBL" id="CAMXCT030004461">
    <property type="protein sequence ID" value="CAL4796520.1"/>
    <property type="molecule type" value="Genomic_DNA"/>
</dbReference>
<feature type="region of interest" description="Disordered" evidence="2">
    <location>
        <begin position="157"/>
        <end position="183"/>
    </location>
</feature>
<reference evidence="4" key="1">
    <citation type="submission" date="2022-10" db="EMBL/GenBank/DDBJ databases">
        <authorList>
            <person name="Chen Y."/>
            <person name="Dougan E. K."/>
            <person name="Chan C."/>
            <person name="Rhodes N."/>
            <person name="Thang M."/>
        </authorList>
    </citation>
    <scope>NUCLEOTIDE SEQUENCE</scope>
</reference>
<organism evidence="4">
    <name type="scientific">Cladocopium goreaui</name>
    <dbReference type="NCBI Taxonomy" id="2562237"/>
    <lineage>
        <taxon>Eukaryota</taxon>
        <taxon>Sar</taxon>
        <taxon>Alveolata</taxon>
        <taxon>Dinophyceae</taxon>
        <taxon>Suessiales</taxon>
        <taxon>Symbiodiniaceae</taxon>
        <taxon>Cladocopium</taxon>
    </lineage>
</organism>
<feature type="compositionally biased region" description="Basic and acidic residues" evidence="2">
    <location>
        <begin position="434"/>
        <end position="445"/>
    </location>
</feature>
<evidence type="ECO:0000256" key="1">
    <source>
        <dbReference type="SAM" id="Coils"/>
    </source>
</evidence>
<evidence type="ECO:0000313" key="5">
    <source>
        <dbReference type="EMBL" id="CAL4796520.1"/>
    </source>
</evidence>
<dbReference type="EMBL" id="CAMXCT020004461">
    <property type="protein sequence ID" value="CAL1162583.1"/>
    <property type="molecule type" value="Genomic_DNA"/>
</dbReference>
<evidence type="ECO:0000313" key="6">
    <source>
        <dbReference type="Proteomes" id="UP001152797"/>
    </source>
</evidence>
<evidence type="ECO:0000313" key="4">
    <source>
        <dbReference type="EMBL" id="CAI4009208.1"/>
    </source>
</evidence>
<feature type="region of interest" description="Disordered" evidence="2">
    <location>
        <begin position="201"/>
        <end position="262"/>
    </location>
</feature>
<sequence length="469" mass="51833">MRGPTSSSLGVGIIETAERQRELRELRGLRERRRSSTPPAQVRPEMESQVLAKLNSCSHAELTELKFVGPVMVNKILIQRRKGDQDRLGLGAWWCMVFAILIIYVILLVKGNYPINQETPAPSQGQRETALASAQIRTNKAFTQKCARCGIKWTHGCDPTYTPQKAPPGAPKSPRRGQQASSWNYSGWGAEQTWDTSAWRQDYQGGQTPRGRRRGQTPKGASTKSKKGGPKKEPSYKAPAPEPPWHPQYTGEAPAASGGEEAHAATENLVLLSNALKEANTPIPAQVQHIVAENSTPAPPSKRLKQAVDKIDKARKKFRDAQSARQNLHSNWRKYIADSLERWTQFAEKFGKDDQELAEKVKAAHEKLQETKEAVETAKLALEEQDTETAIEITDDEMTDKLDSSEVIQANISKMVENLASLQQKADAALLEAGEARPKRPRLEATEQQAGSKDGSDSRSLVPFAPPGK</sequence>
<name>A0A9P1GDP6_9DINO</name>
<keyword evidence="3" id="KW-1133">Transmembrane helix</keyword>
<protein>
    <submittedName>
        <fullName evidence="4">Uncharacterized protein</fullName>
    </submittedName>
</protein>
<accession>A0A9P1GDP6</accession>
<keyword evidence="6" id="KW-1185">Reference proteome</keyword>
<feature type="coiled-coil region" evidence="1">
    <location>
        <begin position="304"/>
        <end position="432"/>
    </location>
</feature>
<comment type="caution">
    <text evidence="4">The sequence shown here is derived from an EMBL/GenBank/DDBJ whole genome shotgun (WGS) entry which is preliminary data.</text>
</comment>
<dbReference type="Proteomes" id="UP001152797">
    <property type="component" value="Unassembled WGS sequence"/>
</dbReference>
<keyword evidence="3" id="KW-0812">Transmembrane</keyword>
<dbReference type="AlphaFoldDB" id="A0A9P1GDP6"/>
<reference evidence="5 6" key="2">
    <citation type="submission" date="2024-05" db="EMBL/GenBank/DDBJ databases">
        <authorList>
            <person name="Chen Y."/>
            <person name="Shah S."/>
            <person name="Dougan E. K."/>
            <person name="Thang M."/>
            <person name="Chan C."/>
        </authorList>
    </citation>
    <scope>NUCLEOTIDE SEQUENCE [LARGE SCALE GENOMIC DNA]</scope>
</reference>
<feature type="transmembrane region" description="Helical" evidence="3">
    <location>
        <begin position="88"/>
        <end position="109"/>
    </location>
</feature>
<dbReference type="EMBL" id="CAMXCT010004461">
    <property type="protein sequence ID" value="CAI4009208.1"/>
    <property type="molecule type" value="Genomic_DNA"/>
</dbReference>
<evidence type="ECO:0000256" key="2">
    <source>
        <dbReference type="SAM" id="MobiDB-lite"/>
    </source>
</evidence>
<proteinExistence type="predicted"/>
<keyword evidence="3" id="KW-0472">Membrane</keyword>
<evidence type="ECO:0000256" key="3">
    <source>
        <dbReference type="SAM" id="Phobius"/>
    </source>
</evidence>